<sequence length="1153" mass="136257">MDLFPPKQRDLELWLLKDSEIKMMPKTVWEIDAPFNNSLLWSITLSYLTVSQENGVLWESLRNLHPDNVFQLDSKIKRQFLRKIVKVIRKFNPFKNYHSIYWDRFMNLFVLYFRAIMNVAAINISNIPAKYFGYYFYLTKAAKILSCVIHVYKTSASGNSSLYTFYPEDNSSECNYTRLILFQHVISEESALTNEPEGNDKFSFALSLSFASPLRESALVHILKRANLSIEEIEQTKKAVKNKKSFLVALLQSSKEQIIWKLYKSPYIIRKLIEAGFDADPTSPDENGFSSFYHCMGLTDASMLRILYHFSTKNVLMIDNTIGNPDEILKALNKTAAAINEDWRISYGFFAFCDKKIDAFRRCLGILRFNEFQCKIVNIIFKEKQNSASDMQQKIIMISILEKYREYYYFLHNPRVTDTLELYQDFLKHSEYYEDLDNFFCLLFFHIFPSLTPLINEDNRNIFSNALSSLFLNILSERFFPKYDRNFDCRSGIFDDETSERSHSSRRFIVFSYRRRFSENAEAFAKELRNPTSTAQSSAKPLLEEITSCLIFLPEIEDEFLTIRLKRHLDTVAELTAESCATKAMLTIERTMQVLGETLQNETVSKTFVKFLLHVLLPPGIEHQFCIIRDHSLGDYRSSSVPGRLEIENNSKNYFRYIQEELKIIGIIFQSICLSQFFRVEELMIKTVEKEAESLCKELHLKISLQLREITNKRKGLFVDYGDSLMYLLTKTFVYFQDKVKKDSSEFLRDFEFELQVFVFLVNLINKHCNDDYPDELQNLTTELNNFISNLSNFKTPEEKKDKFKKMLSKYSDNLRNLFVKMNDQDLKFNFPYLNSMFVKMKDSSFFTLKEKDEMKQKISEYFKKSAETLQMIKQNFIPEELKDKLDIIIIREKEKNEIMKYIPTNVEKTLKLLKSVKEADTSTLFKTNESNMFTSMLLKEEYISALLKINFRPKLKIKVTKVINQRLWFLIDRISRLKKILIFEDEDISYLWKSGRWERNPEIEKRIKYLMMQRYFNEKDLRSSLEMLLFDCMNVLKKPKLITLWKKANYMFIGANMVQFLAHGNPVAESITALLYPEDMPSEIINEIFELIKDEMPLRALSELWEKAKVGNETIFKNIVSETKKDKWSRLRRCIMSSARWELYMSFLPLRR</sequence>
<dbReference type="AlphaFoldDB" id="A0A8T0EBK9"/>
<dbReference type="EMBL" id="JABXBU010002228">
    <property type="protein sequence ID" value="KAF8770396.1"/>
    <property type="molecule type" value="Genomic_DNA"/>
</dbReference>
<reference evidence="1" key="2">
    <citation type="submission" date="2020-06" db="EMBL/GenBank/DDBJ databases">
        <authorList>
            <person name="Sheffer M."/>
        </authorList>
    </citation>
    <scope>NUCLEOTIDE SEQUENCE</scope>
</reference>
<name>A0A8T0EBK9_ARGBR</name>
<comment type="caution">
    <text evidence="1">The sequence shown here is derived from an EMBL/GenBank/DDBJ whole genome shotgun (WGS) entry which is preliminary data.</text>
</comment>
<proteinExistence type="predicted"/>
<organism evidence="1 2">
    <name type="scientific">Argiope bruennichi</name>
    <name type="common">Wasp spider</name>
    <name type="synonym">Aranea bruennichi</name>
    <dbReference type="NCBI Taxonomy" id="94029"/>
    <lineage>
        <taxon>Eukaryota</taxon>
        <taxon>Metazoa</taxon>
        <taxon>Ecdysozoa</taxon>
        <taxon>Arthropoda</taxon>
        <taxon>Chelicerata</taxon>
        <taxon>Arachnida</taxon>
        <taxon>Araneae</taxon>
        <taxon>Araneomorphae</taxon>
        <taxon>Entelegynae</taxon>
        <taxon>Araneoidea</taxon>
        <taxon>Araneidae</taxon>
        <taxon>Argiope</taxon>
    </lineage>
</organism>
<protein>
    <submittedName>
        <fullName evidence="1">Uncharacterized protein</fullName>
    </submittedName>
</protein>
<gene>
    <name evidence="1" type="ORF">HNY73_017934</name>
</gene>
<dbReference type="Proteomes" id="UP000807504">
    <property type="component" value="Unassembled WGS sequence"/>
</dbReference>
<evidence type="ECO:0000313" key="1">
    <source>
        <dbReference type="EMBL" id="KAF8770396.1"/>
    </source>
</evidence>
<evidence type="ECO:0000313" key="2">
    <source>
        <dbReference type="Proteomes" id="UP000807504"/>
    </source>
</evidence>
<keyword evidence="2" id="KW-1185">Reference proteome</keyword>
<reference evidence="1" key="1">
    <citation type="journal article" date="2020" name="bioRxiv">
        <title>Chromosome-level reference genome of the European wasp spider Argiope bruennichi: a resource for studies on range expansion and evolutionary adaptation.</title>
        <authorList>
            <person name="Sheffer M.M."/>
            <person name="Hoppe A."/>
            <person name="Krehenwinkel H."/>
            <person name="Uhl G."/>
            <person name="Kuss A.W."/>
            <person name="Jensen L."/>
            <person name="Jensen C."/>
            <person name="Gillespie R.G."/>
            <person name="Hoff K.J."/>
            <person name="Prost S."/>
        </authorList>
    </citation>
    <scope>NUCLEOTIDE SEQUENCE</scope>
</reference>
<accession>A0A8T0EBK9</accession>